<dbReference type="Gene3D" id="3.10.10.10">
    <property type="entry name" value="HIV Type 1 Reverse Transcriptase, subunit A, domain 1"/>
    <property type="match status" value="1"/>
</dbReference>
<reference evidence="3" key="1">
    <citation type="submission" date="2024-01" db="EMBL/GenBank/DDBJ databases">
        <authorList>
            <person name="Webb A."/>
        </authorList>
    </citation>
    <scope>NUCLEOTIDE SEQUENCE</scope>
    <source>
        <strain evidence="3">Pm1</strain>
    </source>
</reference>
<feature type="domain" description="Reverse transcriptase" evidence="1">
    <location>
        <begin position="16"/>
        <end position="109"/>
    </location>
</feature>
<accession>A0AAV1UTF7</accession>
<dbReference type="AlphaFoldDB" id="A0AAV1UTF7"/>
<dbReference type="FunFam" id="3.30.70.270:FF:000020">
    <property type="entry name" value="Transposon Tf2-6 polyprotein-like Protein"/>
    <property type="match status" value="1"/>
</dbReference>
<comment type="caution">
    <text evidence="3">The sequence shown here is derived from an EMBL/GenBank/DDBJ whole genome shotgun (WGS) entry which is preliminary data.</text>
</comment>
<dbReference type="PANTHER" id="PTHR33064:SF37">
    <property type="entry name" value="RIBONUCLEASE H"/>
    <property type="match status" value="1"/>
</dbReference>
<sequence length="268" mass="30329">MRERGIPYTAVSTPSGMLWEWLVMPQGISNAPATFNRIVTNLLRSVRDFAPSYSDDAFVHIRTVDGKTDVEAHRIHVQKVPTLMREQKLFANLKKCAFAANKIPLLGCIMGRNGVRPDPEKIKAISDWPVPVDSKGLRRFPGLAAYLHKYSRNYTEMTVQLSRLLKKNEMRSRSPECQHSFKGIKKKLIQSPALAVADQERTFHVVCDTSDFAIGCALMQYDSDGIELVVCYQSRQLQVAERNYPVHDKEPLAVKYALAKFYGISLGR</sequence>
<dbReference type="SUPFAM" id="SSF56672">
    <property type="entry name" value="DNA/RNA polymerases"/>
    <property type="match status" value="1"/>
</dbReference>
<dbReference type="PANTHER" id="PTHR33064">
    <property type="entry name" value="POL PROTEIN"/>
    <property type="match status" value="1"/>
</dbReference>
<evidence type="ECO:0000313" key="4">
    <source>
        <dbReference type="Proteomes" id="UP001162060"/>
    </source>
</evidence>
<dbReference type="InterPro" id="IPR051320">
    <property type="entry name" value="Viral_Replic_Matur_Polypro"/>
</dbReference>
<dbReference type="Pfam" id="PF00078">
    <property type="entry name" value="RVT_1"/>
    <property type="match status" value="1"/>
</dbReference>
<evidence type="ECO:0000259" key="1">
    <source>
        <dbReference type="Pfam" id="PF00078"/>
    </source>
</evidence>
<evidence type="ECO:0000313" key="3">
    <source>
        <dbReference type="EMBL" id="CAK7936892.1"/>
    </source>
</evidence>
<dbReference type="Proteomes" id="UP001162060">
    <property type="component" value="Unassembled WGS sequence"/>
</dbReference>
<dbReference type="InterPro" id="IPR043502">
    <property type="entry name" value="DNA/RNA_pol_sf"/>
</dbReference>
<gene>
    <name evidence="3" type="ORF">PM001_LOCUS22042</name>
</gene>
<dbReference type="Pfam" id="PF17919">
    <property type="entry name" value="RT_RNaseH_2"/>
    <property type="match status" value="1"/>
</dbReference>
<proteinExistence type="predicted"/>
<evidence type="ECO:0000259" key="2">
    <source>
        <dbReference type="Pfam" id="PF17919"/>
    </source>
</evidence>
<dbReference type="Gene3D" id="3.30.70.270">
    <property type="match status" value="2"/>
</dbReference>
<evidence type="ECO:0008006" key="5">
    <source>
        <dbReference type="Google" id="ProtNLM"/>
    </source>
</evidence>
<dbReference type="InterPro" id="IPR043128">
    <property type="entry name" value="Rev_trsase/Diguanyl_cyclase"/>
</dbReference>
<organism evidence="3 4">
    <name type="scientific">Peronospora matthiolae</name>
    <dbReference type="NCBI Taxonomy" id="2874970"/>
    <lineage>
        <taxon>Eukaryota</taxon>
        <taxon>Sar</taxon>
        <taxon>Stramenopiles</taxon>
        <taxon>Oomycota</taxon>
        <taxon>Peronosporomycetes</taxon>
        <taxon>Peronosporales</taxon>
        <taxon>Peronosporaceae</taxon>
        <taxon>Peronospora</taxon>
    </lineage>
</organism>
<dbReference type="EMBL" id="CAKLBY020000226">
    <property type="protein sequence ID" value="CAK7936892.1"/>
    <property type="molecule type" value="Genomic_DNA"/>
</dbReference>
<name>A0AAV1UTF7_9STRA</name>
<dbReference type="CDD" id="cd01647">
    <property type="entry name" value="RT_LTR"/>
    <property type="match status" value="1"/>
</dbReference>
<feature type="domain" description="Reverse transcriptase/retrotransposon-derived protein RNase H-like" evidence="2">
    <location>
        <begin position="175"/>
        <end position="263"/>
    </location>
</feature>
<dbReference type="InterPro" id="IPR000477">
    <property type="entry name" value="RT_dom"/>
</dbReference>
<dbReference type="InterPro" id="IPR041577">
    <property type="entry name" value="RT_RNaseH_2"/>
</dbReference>
<protein>
    <recommendedName>
        <fullName evidence="5">Reverse transcriptase domain-containing protein</fullName>
    </recommendedName>
</protein>